<evidence type="ECO:0000256" key="3">
    <source>
        <dbReference type="ARBA" id="ARBA00023136"/>
    </source>
</evidence>
<keyword evidence="4" id="KW-0548">Nucleotidyltransferase</keyword>
<dbReference type="Proteomes" id="UP001372338">
    <property type="component" value="Unassembled WGS sequence"/>
</dbReference>
<dbReference type="GO" id="GO:0008622">
    <property type="term" value="C:epsilon DNA polymerase complex"/>
    <property type="evidence" value="ECO:0007669"/>
    <property type="project" value="InterPro"/>
</dbReference>
<keyword evidence="4" id="KW-0479">Metal-binding</keyword>
<dbReference type="GO" id="GO:0003887">
    <property type="term" value="F:DNA-directed DNA polymerase activity"/>
    <property type="evidence" value="ECO:0007669"/>
    <property type="project" value="UniProtKB-KW"/>
</dbReference>
<dbReference type="GO" id="GO:0016020">
    <property type="term" value="C:membrane"/>
    <property type="evidence" value="ECO:0007669"/>
    <property type="project" value="UniProtKB-SubCell"/>
</dbReference>
<dbReference type="GO" id="GO:0006297">
    <property type="term" value="P:nucleotide-excision repair, DNA gap filling"/>
    <property type="evidence" value="ECO:0007669"/>
    <property type="project" value="TreeGrafter"/>
</dbReference>
<evidence type="ECO:0000256" key="1">
    <source>
        <dbReference type="ARBA" id="ARBA00004370"/>
    </source>
</evidence>
<comment type="catalytic activity">
    <reaction evidence="4">
        <text>DNA(n) + a 2'-deoxyribonucleoside 5'-triphosphate = DNA(n+1) + diphosphate</text>
        <dbReference type="Rhea" id="RHEA:22508"/>
        <dbReference type="Rhea" id="RHEA-COMP:17339"/>
        <dbReference type="Rhea" id="RHEA-COMP:17340"/>
        <dbReference type="ChEBI" id="CHEBI:33019"/>
        <dbReference type="ChEBI" id="CHEBI:61560"/>
        <dbReference type="ChEBI" id="CHEBI:173112"/>
        <dbReference type="EC" id="2.7.7.7"/>
    </reaction>
</comment>
<sequence>MLIMKLPFQRLVPEIAQVYLSVFEQLKGLLCSHDGSNELTTVGNIVAAAGAGAATTISTNPLEKYLKDKGALNPATAINFAMDIARESKRKLTISYPCVMLNVDVAINNTNDQYQAMILPASKEEGILIKKRYAVFNDDGTLSELSRGELKLIKVFHVY</sequence>
<reference evidence="5 6" key="1">
    <citation type="submission" date="2024-01" db="EMBL/GenBank/DDBJ databases">
        <title>The genomes of 5 underutilized Papilionoideae crops provide insights into root nodulation and disease resistanc.</title>
        <authorList>
            <person name="Yuan L."/>
        </authorList>
    </citation>
    <scope>NUCLEOTIDE SEQUENCE [LARGE SCALE GENOMIC DNA]</scope>
    <source>
        <strain evidence="5">ZHUSHIDOU_FW_LH</strain>
        <tissue evidence="5">Leaf</tissue>
    </source>
</reference>
<dbReference type="EMBL" id="JAYWIO010000008">
    <property type="protein sequence ID" value="KAK7243391.1"/>
    <property type="molecule type" value="Genomic_DNA"/>
</dbReference>
<dbReference type="GO" id="GO:0000278">
    <property type="term" value="P:mitotic cell cycle"/>
    <property type="evidence" value="ECO:0007669"/>
    <property type="project" value="TreeGrafter"/>
</dbReference>
<dbReference type="GO" id="GO:0045004">
    <property type="term" value="P:DNA replication proofreading"/>
    <property type="evidence" value="ECO:0007669"/>
    <property type="project" value="TreeGrafter"/>
</dbReference>
<evidence type="ECO:0000313" key="6">
    <source>
        <dbReference type="Proteomes" id="UP001372338"/>
    </source>
</evidence>
<keyword evidence="4" id="KW-0238">DNA-binding</keyword>
<organism evidence="5 6">
    <name type="scientific">Crotalaria pallida</name>
    <name type="common">Smooth rattlebox</name>
    <name type="synonym">Crotalaria striata</name>
    <dbReference type="NCBI Taxonomy" id="3830"/>
    <lineage>
        <taxon>Eukaryota</taxon>
        <taxon>Viridiplantae</taxon>
        <taxon>Streptophyta</taxon>
        <taxon>Embryophyta</taxon>
        <taxon>Tracheophyta</taxon>
        <taxon>Spermatophyta</taxon>
        <taxon>Magnoliopsida</taxon>
        <taxon>eudicotyledons</taxon>
        <taxon>Gunneridae</taxon>
        <taxon>Pentapetalae</taxon>
        <taxon>rosids</taxon>
        <taxon>fabids</taxon>
        <taxon>Fabales</taxon>
        <taxon>Fabaceae</taxon>
        <taxon>Papilionoideae</taxon>
        <taxon>50 kb inversion clade</taxon>
        <taxon>genistoids sensu lato</taxon>
        <taxon>core genistoids</taxon>
        <taxon>Crotalarieae</taxon>
        <taxon>Crotalaria</taxon>
    </lineage>
</organism>
<dbReference type="AlphaFoldDB" id="A0AAN9HNP5"/>
<name>A0AAN9HNP5_CROPI</name>
<comment type="caution">
    <text evidence="5">The sequence shown here is derived from an EMBL/GenBank/DDBJ whole genome shotgun (WGS) entry which is preliminary data.</text>
</comment>
<dbReference type="GO" id="GO:0003677">
    <property type="term" value="F:DNA binding"/>
    <property type="evidence" value="ECO:0007669"/>
    <property type="project" value="UniProtKB-KW"/>
</dbReference>
<keyword evidence="2" id="KW-0812">Transmembrane</keyword>
<evidence type="ECO:0000256" key="4">
    <source>
        <dbReference type="RuleBase" id="RU365029"/>
    </source>
</evidence>
<comment type="function">
    <text evidence="4">DNA polymerase II participates in chromosomal DNA replication.</text>
</comment>
<keyword evidence="4" id="KW-0862">Zinc</keyword>
<dbReference type="GO" id="GO:0006272">
    <property type="term" value="P:leading strand elongation"/>
    <property type="evidence" value="ECO:0007669"/>
    <property type="project" value="TreeGrafter"/>
</dbReference>
<proteinExistence type="inferred from homology"/>
<keyword evidence="4" id="KW-0863">Zinc-finger</keyword>
<evidence type="ECO:0000256" key="2">
    <source>
        <dbReference type="ARBA" id="ARBA00022692"/>
    </source>
</evidence>
<comment type="cofactor">
    <cofactor evidence="4">
        <name>[4Fe-4S] cluster</name>
        <dbReference type="ChEBI" id="CHEBI:49883"/>
    </cofactor>
</comment>
<keyword evidence="4" id="KW-0408">Iron</keyword>
<comment type="similarity">
    <text evidence="4">Belongs to the DNA polymerase type-B family.</text>
</comment>
<dbReference type="PANTHER" id="PTHR10670:SF0">
    <property type="entry name" value="DNA POLYMERASE EPSILON CATALYTIC SUBUNIT A"/>
    <property type="match status" value="1"/>
</dbReference>
<keyword evidence="4" id="KW-0411">Iron-sulfur</keyword>
<dbReference type="InterPro" id="IPR023395">
    <property type="entry name" value="MCP_dom_sf"/>
</dbReference>
<keyword evidence="4" id="KW-0004">4Fe-4S</keyword>
<dbReference type="GO" id="GO:0006287">
    <property type="term" value="P:base-excision repair, gap-filling"/>
    <property type="evidence" value="ECO:0007669"/>
    <property type="project" value="TreeGrafter"/>
</dbReference>
<dbReference type="GO" id="GO:0051539">
    <property type="term" value="F:4 iron, 4 sulfur cluster binding"/>
    <property type="evidence" value="ECO:0007669"/>
    <property type="project" value="UniProtKB-KW"/>
</dbReference>
<keyword evidence="3" id="KW-0472">Membrane</keyword>
<accession>A0AAN9HNP5</accession>
<dbReference type="SUPFAM" id="SSF103506">
    <property type="entry name" value="Mitochondrial carrier"/>
    <property type="match status" value="1"/>
</dbReference>
<dbReference type="InterPro" id="IPR029703">
    <property type="entry name" value="POL2"/>
</dbReference>
<keyword evidence="4" id="KW-0539">Nucleus</keyword>
<gene>
    <name evidence="5" type="ORF">RIF29_38186</name>
</gene>
<protein>
    <recommendedName>
        <fullName evidence="4">DNA polymerase epsilon catalytic subunit</fullName>
        <ecNumber evidence="4">2.7.7.7</ecNumber>
    </recommendedName>
</protein>
<keyword evidence="4" id="KW-0808">Transferase</keyword>
<dbReference type="EC" id="2.7.7.7" evidence="4"/>
<dbReference type="GO" id="GO:0008310">
    <property type="term" value="F:single-stranded DNA 3'-5' DNA exonuclease activity"/>
    <property type="evidence" value="ECO:0007669"/>
    <property type="project" value="TreeGrafter"/>
</dbReference>
<comment type="subcellular location">
    <subcellularLocation>
        <location evidence="1">Membrane</location>
    </subcellularLocation>
    <subcellularLocation>
        <location evidence="4">Nucleus</location>
    </subcellularLocation>
</comment>
<keyword evidence="4" id="KW-0239">DNA-directed DNA polymerase</keyword>
<keyword evidence="4" id="KW-0235">DNA replication</keyword>
<dbReference type="GO" id="GO:0008270">
    <property type="term" value="F:zinc ion binding"/>
    <property type="evidence" value="ECO:0007669"/>
    <property type="project" value="UniProtKB-KW"/>
</dbReference>
<keyword evidence="6" id="KW-1185">Reference proteome</keyword>
<evidence type="ECO:0000313" key="5">
    <source>
        <dbReference type="EMBL" id="KAK7243391.1"/>
    </source>
</evidence>
<dbReference type="PANTHER" id="PTHR10670">
    <property type="entry name" value="DNA POLYMERASE EPSILON CATALYTIC SUBUNIT A"/>
    <property type="match status" value="1"/>
</dbReference>